<dbReference type="SUPFAM" id="SSF55159">
    <property type="entry name" value="eIF1-like"/>
    <property type="match status" value="1"/>
</dbReference>
<evidence type="ECO:0000313" key="5">
    <source>
        <dbReference type="Proteomes" id="UP000324585"/>
    </source>
</evidence>
<proteinExistence type="inferred from homology"/>
<dbReference type="InterPro" id="IPR046447">
    <property type="entry name" value="DENR_C"/>
</dbReference>
<dbReference type="PANTHER" id="PTHR12789">
    <property type="entry name" value="DENSITY-REGULATED PROTEIN HOMOLOG"/>
    <property type="match status" value="1"/>
</dbReference>
<feature type="region of interest" description="Disordered" evidence="2">
    <location>
        <begin position="1"/>
        <end position="22"/>
    </location>
</feature>
<feature type="domain" description="SUI1" evidence="3">
    <location>
        <begin position="118"/>
        <end position="189"/>
    </location>
</feature>
<sequence length="210" mass="23058">MSDLSDIESLDGGSAAHSDVEEQGAVDDGTAAVSYPLHVVYCGNCGLPPEYCEFDAKEFEARCKPWIASNCPWVYPDLFPKGSGGAVEENMKQLDIQDADGEEPKEKPGKKKKGDPEVLLALSTKKGRKSATVITGADLFGIKLDEAAKMFKKRFACGCAVTKNAQQQDTIEVQGDQRREAAELLRDQYNVPEYVIFIMEDKKSKVRAFP</sequence>
<comment type="similarity">
    <text evidence="1">Belongs to the DENR family.</text>
</comment>
<protein>
    <submittedName>
        <fullName evidence="4">Translation machinery-associated protein 22</fullName>
    </submittedName>
</protein>
<dbReference type="OrthoDB" id="277199at2759"/>
<evidence type="ECO:0000313" key="4">
    <source>
        <dbReference type="EMBL" id="KAA8498738.1"/>
    </source>
</evidence>
<dbReference type="Gene3D" id="3.30.780.10">
    <property type="entry name" value="SUI1-like domain"/>
    <property type="match status" value="1"/>
</dbReference>
<dbReference type="Proteomes" id="UP000324585">
    <property type="component" value="Unassembled WGS sequence"/>
</dbReference>
<gene>
    <name evidence="4" type="ORF">FVE85_6323</name>
</gene>
<reference evidence="5" key="1">
    <citation type="journal article" date="2019" name="Nat. Commun.">
        <title>Expansion of phycobilisome linker gene families in mesophilic red algae.</title>
        <authorList>
            <person name="Lee J."/>
            <person name="Kim D."/>
            <person name="Bhattacharya D."/>
            <person name="Yoon H.S."/>
        </authorList>
    </citation>
    <scope>NUCLEOTIDE SEQUENCE [LARGE SCALE GENOMIC DNA]</scope>
    <source>
        <strain evidence="5">CCMP 1328</strain>
    </source>
</reference>
<dbReference type="GO" id="GO:0003729">
    <property type="term" value="F:mRNA binding"/>
    <property type="evidence" value="ECO:0007669"/>
    <property type="project" value="TreeGrafter"/>
</dbReference>
<accession>A0A5J4Z684</accession>
<dbReference type="InterPro" id="IPR036877">
    <property type="entry name" value="SUI1_dom_sf"/>
</dbReference>
<dbReference type="GO" id="GO:0003743">
    <property type="term" value="F:translation initiation factor activity"/>
    <property type="evidence" value="ECO:0007669"/>
    <property type="project" value="InterPro"/>
</dbReference>
<feature type="region of interest" description="Disordered" evidence="2">
    <location>
        <begin position="96"/>
        <end position="115"/>
    </location>
</feature>
<evidence type="ECO:0000256" key="1">
    <source>
        <dbReference type="ARBA" id="ARBA00007514"/>
    </source>
</evidence>
<evidence type="ECO:0000259" key="3">
    <source>
        <dbReference type="PROSITE" id="PS50296"/>
    </source>
</evidence>
<organism evidence="4 5">
    <name type="scientific">Porphyridium purpureum</name>
    <name type="common">Red alga</name>
    <name type="synonym">Porphyridium cruentum</name>
    <dbReference type="NCBI Taxonomy" id="35688"/>
    <lineage>
        <taxon>Eukaryota</taxon>
        <taxon>Rhodophyta</taxon>
        <taxon>Bangiophyceae</taxon>
        <taxon>Porphyridiales</taxon>
        <taxon>Porphyridiaceae</taxon>
        <taxon>Porphyridium</taxon>
    </lineage>
</organism>
<dbReference type="GO" id="GO:0001731">
    <property type="term" value="P:formation of translation preinitiation complex"/>
    <property type="evidence" value="ECO:0007669"/>
    <property type="project" value="TreeGrafter"/>
</dbReference>
<dbReference type="Pfam" id="PF01253">
    <property type="entry name" value="SUI1"/>
    <property type="match status" value="1"/>
</dbReference>
<dbReference type="Pfam" id="PF21023">
    <property type="entry name" value="DENR_N"/>
    <property type="match status" value="1"/>
</dbReference>
<dbReference type="OMA" id="PIKVQYC"/>
<evidence type="ECO:0000256" key="2">
    <source>
        <dbReference type="SAM" id="MobiDB-lite"/>
    </source>
</evidence>
<dbReference type="EMBL" id="VRMN01000001">
    <property type="protein sequence ID" value="KAA8498738.1"/>
    <property type="molecule type" value="Genomic_DNA"/>
</dbReference>
<dbReference type="AlphaFoldDB" id="A0A5J4Z684"/>
<dbReference type="PANTHER" id="PTHR12789:SF0">
    <property type="entry name" value="DENSITY-REGULATED PROTEIN"/>
    <property type="match status" value="1"/>
</dbReference>
<keyword evidence="5" id="KW-1185">Reference proteome</keyword>
<dbReference type="GO" id="GO:0002188">
    <property type="term" value="P:translation reinitiation"/>
    <property type="evidence" value="ECO:0007669"/>
    <property type="project" value="TreeGrafter"/>
</dbReference>
<dbReference type="InterPro" id="IPR048517">
    <property type="entry name" value="DENR_N"/>
</dbReference>
<dbReference type="CDD" id="cd11607">
    <property type="entry name" value="DENR_C"/>
    <property type="match status" value="1"/>
</dbReference>
<dbReference type="InterPro" id="IPR050318">
    <property type="entry name" value="DENR/SUI1_TIF"/>
</dbReference>
<dbReference type="InterPro" id="IPR001950">
    <property type="entry name" value="SUI1"/>
</dbReference>
<dbReference type="PROSITE" id="PS50296">
    <property type="entry name" value="SUI1"/>
    <property type="match status" value="1"/>
</dbReference>
<comment type="caution">
    <text evidence="4">The sequence shown here is derived from an EMBL/GenBank/DDBJ whole genome shotgun (WGS) entry which is preliminary data.</text>
</comment>
<name>A0A5J4Z684_PORPP</name>